<gene>
    <name evidence="1" type="ORF">ERX35_001615</name>
</gene>
<dbReference type="RefSeq" id="WP_149458155.1">
    <property type="nucleotide sequence ID" value="NZ_SCWC02000001.1"/>
</dbReference>
<sequence>MFQQGLVNPHELVSKHLNRTVKFGIYLPKNYTSLYKHHVIITFDGQDFSQLGQLHRCYEKLYAADEIERAIIIYVHYPDVQTRKREYHPDSPDKQHMIKFITNELMPYIDQNFATLKTGNARLVMGDSLAASISLSLVLSYPLNFSRALLLSPMITATINEELAIANTSNIDLYHVIGLEESSFKLMTGEEADFLTPNQAFHDQLISLGVTTYYEELDGGHTWKTWKPQLELVLKYFLSK</sequence>
<comment type="caution">
    <text evidence="1">The sequence shown here is derived from an EMBL/GenBank/DDBJ whole genome shotgun (WGS) entry which is preliminary data.</text>
</comment>
<organism evidence="1 2">
    <name type="scientific">Macrococcus equipercicus</name>
    <dbReference type="NCBI Taxonomy" id="69967"/>
    <lineage>
        <taxon>Bacteria</taxon>
        <taxon>Bacillati</taxon>
        <taxon>Bacillota</taxon>
        <taxon>Bacilli</taxon>
        <taxon>Bacillales</taxon>
        <taxon>Staphylococcaceae</taxon>
        <taxon>Macrococcus</taxon>
    </lineage>
</organism>
<dbReference type="SUPFAM" id="SSF53474">
    <property type="entry name" value="alpha/beta-Hydrolases"/>
    <property type="match status" value="1"/>
</dbReference>
<reference evidence="1 2" key="1">
    <citation type="submission" date="2019-09" db="EMBL/GenBank/DDBJ databases">
        <authorList>
            <person name="Mazhar S."/>
            <person name="Altermann E."/>
            <person name="Hill C."/>
            <person name="Mcauliffe O."/>
        </authorList>
    </citation>
    <scope>NUCLEOTIDE SEQUENCE [LARGE SCALE GENOMIC DNA]</scope>
    <source>
        <strain evidence="1 2">ATCC 51831</strain>
    </source>
</reference>
<proteinExistence type="predicted"/>
<dbReference type="Proteomes" id="UP000295735">
    <property type="component" value="Unassembled WGS sequence"/>
</dbReference>
<dbReference type="InterPro" id="IPR029058">
    <property type="entry name" value="AB_hydrolase_fold"/>
</dbReference>
<keyword evidence="2" id="KW-1185">Reference proteome</keyword>
<dbReference type="Gene3D" id="3.40.50.1820">
    <property type="entry name" value="alpha/beta hydrolase"/>
    <property type="match status" value="1"/>
</dbReference>
<dbReference type="PANTHER" id="PTHR48098:SF3">
    <property type="entry name" value="IRON(III) ENTEROBACTIN ESTERASE"/>
    <property type="match status" value="1"/>
</dbReference>
<dbReference type="InterPro" id="IPR050583">
    <property type="entry name" value="Mycobacterial_A85_antigen"/>
</dbReference>
<dbReference type="Pfam" id="PF00756">
    <property type="entry name" value="Esterase"/>
    <property type="match status" value="1"/>
</dbReference>
<name>A0ABQ6RBR1_9STAP</name>
<protein>
    <submittedName>
        <fullName evidence="1">Esterase family protein</fullName>
    </submittedName>
</protein>
<dbReference type="EMBL" id="SCWC02000001">
    <property type="protein sequence ID" value="KAA1042604.1"/>
    <property type="molecule type" value="Genomic_DNA"/>
</dbReference>
<dbReference type="PANTHER" id="PTHR48098">
    <property type="entry name" value="ENTEROCHELIN ESTERASE-RELATED"/>
    <property type="match status" value="1"/>
</dbReference>
<accession>A0ABQ6RBR1</accession>
<dbReference type="InterPro" id="IPR000801">
    <property type="entry name" value="Esterase-like"/>
</dbReference>
<evidence type="ECO:0000313" key="1">
    <source>
        <dbReference type="EMBL" id="KAA1042604.1"/>
    </source>
</evidence>
<evidence type="ECO:0000313" key="2">
    <source>
        <dbReference type="Proteomes" id="UP000295735"/>
    </source>
</evidence>